<dbReference type="RefSeq" id="WP_141641180.1">
    <property type="nucleotide sequence ID" value="NZ_VIFM01000011.1"/>
</dbReference>
<protein>
    <recommendedName>
        <fullName evidence="4">Outer membrane protein beta-barrel domain-containing protein</fullName>
    </recommendedName>
</protein>
<feature type="signal peptide" evidence="1">
    <location>
        <begin position="1"/>
        <end position="19"/>
    </location>
</feature>
<dbReference type="EMBL" id="VIFM01000011">
    <property type="protein sequence ID" value="TQF17218.1"/>
    <property type="molecule type" value="Genomic_DNA"/>
</dbReference>
<evidence type="ECO:0000313" key="3">
    <source>
        <dbReference type="Proteomes" id="UP000315369"/>
    </source>
</evidence>
<feature type="chain" id="PRO_5022234589" description="Outer membrane protein beta-barrel domain-containing protein" evidence="1">
    <location>
        <begin position="20"/>
        <end position="220"/>
    </location>
</feature>
<dbReference type="AlphaFoldDB" id="A0A540X7P7"/>
<accession>A0A540X7P7</accession>
<proteinExistence type="predicted"/>
<evidence type="ECO:0000256" key="1">
    <source>
        <dbReference type="SAM" id="SignalP"/>
    </source>
</evidence>
<dbReference type="Proteomes" id="UP000315369">
    <property type="component" value="Unassembled WGS sequence"/>
</dbReference>
<gene>
    <name evidence="2" type="ORF">FJV41_04620</name>
</gene>
<comment type="caution">
    <text evidence="2">The sequence shown here is derived from an EMBL/GenBank/DDBJ whole genome shotgun (WGS) entry which is preliminary data.</text>
</comment>
<dbReference type="OrthoDB" id="5518307at2"/>
<evidence type="ECO:0000313" key="2">
    <source>
        <dbReference type="EMBL" id="TQF17218.1"/>
    </source>
</evidence>
<organism evidence="2 3">
    <name type="scientific">Myxococcus llanfairpwllgwyngyllgogerychwyrndrobwllllantysiliogogogochensis</name>
    <dbReference type="NCBI Taxonomy" id="2590453"/>
    <lineage>
        <taxon>Bacteria</taxon>
        <taxon>Pseudomonadati</taxon>
        <taxon>Myxococcota</taxon>
        <taxon>Myxococcia</taxon>
        <taxon>Myxococcales</taxon>
        <taxon>Cystobacterineae</taxon>
        <taxon>Myxococcaceae</taxon>
        <taxon>Myxococcus</taxon>
    </lineage>
</organism>
<name>A0A540X7P7_9BACT</name>
<reference evidence="2 3" key="1">
    <citation type="submission" date="2019-06" db="EMBL/GenBank/DDBJ databases">
        <authorList>
            <person name="Livingstone P."/>
            <person name="Whitworth D."/>
        </authorList>
    </citation>
    <scope>NUCLEOTIDE SEQUENCE [LARGE SCALE GENOMIC DNA]</scope>
    <source>
        <strain evidence="2 3">AM401</strain>
    </source>
</reference>
<evidence type="ECO:0008006" key="4">
    <source>
        <dbReference type="Google" id="ProtNLM"/>
    </source>
</evidence>
<sequence length="220" mass="23531">MKPIHMLCLTLLSSVAAHAQELSAGPSVSPARKTVLGVSVTPDELGVVTLEGERVVSPRVSVGLGLRTGFTQQKGWSDSLVSGERENEAGSSTFVLGVGPRARFFLVGDAPEGLWVSPGLEVTRSWRRFEIEGQASLNDNEQRIWSFGATAMLGYTVILGRGLVVQAGVGAEARHDSSQYTSNVTAKPGYEGLFPVGEQSNEGRSWVIDERLALSLGWAF</sequence>
<keyword evidence="1" id="KW-0732">Signal</keyword>
<keyword evidence="3" id="KW-1185">Reference proteome</keyword>